<protein>
    <recommendedName>
        <fullName evidence="2">Methanolan biosynthesis EpsI domain-containing protein</fullName>
    </recommendedName>
</protein>
<sequence>MNRRDLLMGAAMLSAAGGAFALTPRTRLVLLGDRKIDDVIPAKIGEWKHYPSSQFVMPKSPGSLADRLYSQTMSRLYVAEGRLPMMVVIAYGAVQNDSLQLHRPEACYSAVGFTISESRTAFVPLGDGQKLPVRELTATSNARIEQITYWTRIGDDLPTDGAEQRRVKLRQQMRGYLADGILVRISTVAETSPEVFAELSNFATALIKAMAPGDRDILIGRPLAAAMIA</sequence>
<feature type="chain" id="PRO_5037640648" description="Methanolan biosynthesis EpsI domain-containing protein" evidence="1">
    <location>
        <begin position="22"/>
        <end position="229"/>
    </location>
</feature>
<accession>A0A917E515</accession>
<gene>
    <name evidence="3" type="ORF">GCM10011529_07590</name>
</gene>
<dbReference type="InterPro" id="IPR014263">
    <property type="entry name" value="Methanolan_biosynth_EpsI"/>
</dbReference>
<organism evidence="3 4">
    <name type="scientific">Sandarakinorhabdus glacialis</name>
    <dbReference type="NCBI Taxonomy" id="1614636"/>
    <lineage>
        <taxon>Bacteria</taxon>
        <taxon>Pseudomonadati</taxon>
        <taxon>Pseudomonadota</taxon>
        <taxon>Alphaproteobacteria</taxon>
        <taxon>Sphingomonadales</taxon>
        <taxon>Sphingosinicellaceae</taxon>
        <taxon>Sandarakinorhabdus</taxon>
    </lineage>
</organism>
<name>A0A917E515_9SPHN</name>
<evidence type="ECO:0000313" key="4">
    <source>
        <dbReference type="Proteomes" id="UP000635071"/>
    </source>
</evidence>
<dbReference type="AlphaFoldDB" id="A0A917E515"/>
<evidence type="ECO:0000313" key="3">
    <source>
        <dbReference type="EMBL" id="GGE03574.1"/>
    </source>
</evidence>
<feature type="signal peptide" evidence="1">
    <location>
        <begin position="1"/>
        <end position="21"/>
    </location>
</feature>
<dbReference type="RefSeq" id="WP_188761590.1">
    <property type="nucleotide sequence ID" value="NZ_BMJM01000002.1"/>
</dbReference>
<keyword evidence="4" id="KW-1185">Reference proteome</keyword>
<dbReference type="EMBL" id="BMJM01000002">
    <property type="protein sequence ID" value="GGE03574.1"/>
    <property type="molecule type" value="Genomic_DNA"/>
</dbReference>
<proteinExistence type="predicted"/>
<feature type="domain" description="Methanolan biosynthesis EpsI" evidence="2">
    <location>
        <begin position="6"/>
        <end position="211"/>
    </location>
</feature>
<evidence type="ECO:0000256" key="1">
    <source>
        <dbReference type="SAM" id="SignalP"/>
    </source>
</evidence>
<evidence type="ECO:0000259" key="2">
    <source>
        <dbReference type="Pfam" id="PF11984"/>
    </source>
</evidence>
<dbReference type="InterPro" id="IPR054654">
    <property type="entry name" value="EpsI_type_V_pred"/>
</dbReference>
<keyword evidence="1" id="KW-0732">Signal</keyword>
<dbReference type="NCBIfam" id="NF045608">
    <property type="entry name" value="EpsI_type_V"/>
    <property type="match status" value="1"/>
</dbReference>
<dbReference type="Pfam" id="PF11984">
    <property type="entry name" value="DUF3485"/>
    <property type="match status" value="1"/>
</dbReference>
<reference evidence="3" key="2">
    <citation type="submission" date="2020-09" db="EMBL/GenBank/DDBJ databases">
        <authorList>
            <person name="Sun Q."/>
            <person name="Zhou Y."/>
        </authorList>
    </citation>
    <scope>NUCLEOTIDE SEQUENCE</scope>
    <source>
        <strain evidence="3">CGMCC 1.15519</strain>
    </source>
</reference>
<dbReference type="NCBIfam" id="TIGR02914">
    <property type="entry name" value="EpsI_fam"/>
    <property type="match status" value="1"/>
</dbReference>
<comment type="caution">
    <text evidence="3">The sequence shown here is derived from an EMBL/GenBank/DDBJ whole genome shotgun (WGS) entry which is preliminary data.</text>
</comment>
<dbReference type="Proteomes" id="UP000635071">
    <property type="component" value="Unassembled WGS sequence"/>
</dbReference>
<reference evidence="3" key="1">
    <citation type="journal article" date="2014" name="Int. J. Syst. Evol. Microbiol.">
        <title>Complete genome sequence of Corynebacterium casei LMG S-19264T (=DSM 44701T), isolated from a smear-ripened cheese.</title>
        <authorList>
            <consortium name="US DOE Joint Genome Institute (JGI-PGF)"/>
            <person name="Walter F."/>
            <person name="Albersmeier A."/>
            <person name="Kalinowski J."/>
            <person name="Ruckert C."/>
        </authorList>
    </citation>
    <scope>NUCLEOTIDE SEQUENCE</scope>
    <source>
        <strain evidence="3">CGMCC 1.15519</strain>
    </source>
</reference>